<name>A0A182KDJ0_9DIPT</name>
<keyword evidence="2" id="KW-0040">ANK repeat</keyword>
<evidence type="ECO:0000313" key="4">
    <source>
        <dbReference type="Proteomes" id="UP000075881"/>
    </source>
</evidence>
<dbReference type="SMART" id="SM00248">
    <property type="entry name" value="ANK"/>
    <property type="match status" value="5"/>
</dbReference>
<evidence type="ECO:0000313" key="3">
    <source>
        <dbReference type="EnsemblMetazoa" id="ACHR008827-PA"/>
    </source>
</evidence>
<keyword evidence="1" id="KW-0677">Repeat</keyword>
<reference evidence="4" key="1">
    <citation type="submission" date="2013-03" db="EMBL/GenBank/DDBJ databases">
        <title>The Genome Sequence of Anopheles christyi ACHKN1017.</title>
        <authorList>
            <consortium name="The Broad Institute Genomics Platform"/>
            <person name="Neafsey D.E."/>
            <person name="Besansky N."/>
            <person name="Walker B."/>
            <person name="Young S.K."/>
            <person name="Zeng Q."/>
            <person name="Gargeya S."/>
            <person name="Fitzgerald M."/>
            <person name="Haas B."/>
            <person name="Abouelleil A."/>
            <person name="Allen A.W."/>
            <person name="Alvarado L."/>
            <person name="Arachchi H.M."/>
            <person name="Berlin A.M."/>
            <person name="Chapman S.B."/>
            <person name="Gainer-Dewar J."/>
            <person name="Goldberg J."/>
            <person name="Griggs A."/>
            <person name="Gujja S."/>
            <person name="Hansen M."/>
            <person name="Howarth C."/>
            <person name="Imamovic A."/>
            <person name="Ireland A."/>
            <person name="Larimer J."/>
            <person name="McCowan C."/>
            <person name="Murphy C."/>
            <person name="Pearson M."/>
            <person name="Poon T.W."/>
            <person name="Priest M."/>
            <person name="Roberts A."/>
            <person name="Saif S."/>
            <person name="Shea T."/>
            <person name="Sisk P."/>
            <person name="Sykes S."/>
            <person name="Wortman J."/>
            <person name="Nusbaum C."/>
            <person name="Birren B."/>
        </authorList>
    </citation>
    <scope>NUCLEOTIDE SEQUENCE [LARGE SCALE GENOMIC DNA]</scope>
    <source>
        <strain evidence="4">ACHKN1017</strain>
    </source>
</reference>
<evidence type="ECO:0000256" key="1">
    <source>
        <dbReference type="ARBA" id="ARBA00022737"/>
    </source>
</evidence>
<keyword evidence="4" id="KW-1185">Reference proteome</keyword>
<dbReference type="Proteomes" id="UP000075881">
    <property type="component" value="Unassembled WGS sequence"/>
</dbReference>
<dbReference type="VEuPathDB" id="VectorBase:ACHR008827"/>
<dbReference type="PANTHER" id="PTHR24198:SF165">
    <property type="entry name" value="ANKYRIN REPEAT-CONTAINING PROTEIN-RELATED"/>
    <property type="match status" value="1"/>
</dbReference>
<dbReference type="AlphaFoldDB" id="A0A182KDJ0"/>
<dbReference type="InterPro" id="IPR002110">
    <property type="entry name" value="Ankyrin_rpt"/>
</dbReference>
<dbReference type="InterPro" id="IPR036770">
    <property type="entry name" value="Ankyrin_rpt-contain_sf"/>
</dbReference>
<accession>A0A182KDJ0</accession>
<dbReference type="Gene3D" id="1.25.40.20">
    <property type="entry name" value="Ankyrin repeat-containing domain"/>
    <property type="match status" value="1"/>
</dbReference>
<dbReference type="EnsemblMetazoa" id="ACHR008827-RA">
    <property type="protein sequence ID" value="ACHR008827-PA"/>
    <property type="gene ID" value="ACHR008827"/>
</dbReference>
<dbReference type="PANTHER" id="PTHR24198">
    <property type="entry name" value="ANKYRIN REPEAT AND PROTEIN KINASE DOMAIN-CONTAINING PROTEIN"/>
    <property type="match status" value="1"/>
</dbReference>
<proteinExistence type="predicted"/>
<sequence>MNEHEWINMDHLDIWSAVEAGDINKLQELINYRALRQDEIGKLTIGNPWALLLLAIISRNLEVVKLVTEYFEPDPGAANEQGVTPILLACREECPVEMIIYLMEHSVQNDSVSALEFAVFNNCVDLAKALITYEANYNALLAKTFTTALYLAITRTGNLELLQYMLDAPNNAVYSFVTEKYGEFTGLEEFARKASYELEKKITCFKILFNVLHSNAYTSDPVRYNVNDILRVALLSSETTSLIPYFIETERQWETRPLISSLYERLLPNYGLLALTVLCTCGPITIDKEELDPILK</sequence>
<dbReference type="SUPFAM" id="SSF48403">
    <property type="entry name" value="Ankyrin repeat"/>
    <property type="match status" value="1"/>
</dbReference>
<evidence type="ECO:0000256" key="2">
    <source>
        <dbReference type="ARBA" id="ARBA00023043"/>
    </source>
</evidence>
<dbReference type="Pfam" id="PF12796">
    <property type="entry name" value="Ank_2"/>
    <property type="match status" value="1"/>
</dbReference>
<reference evidence="3" key="2">
    <citation type="submission" date="2020-05" db="UniProtKB">
        <authorList>
            <consortium name="EnsemblMetazoa"/>
        </authorList>
    </citation>
    <scope>IDENTIFICATION</scope>
    <source>
        <strain evidence="3">ACHKN1017</strain>
    </source>
</reference>
<protein>
    <submittedName>
        <fullName evidence="3">ANK_REP_REGION domain-containing protein</fullName>
    </submittedName>
</protein>
<organism evidence="3 4">
    <name type="scientific">Anopheles christyi</name>
    <dbReference type="NCBI Taxonomy" id="43041"/>
    <lineage>
        <taxon>Eukaryota</taxon>
        <taxon>Metazoa</taxon>
        <taxon>Ecdysozoa</taxon>
        <taxon>Arthropoda</taxon>
        <taxon>Hexapoda</taxon>
        <taxon>Insecta</taxon>
        <taxon>Pterygota</taxon>
        <taxon>Neoptera</taxon>
        <taxon>Endopterygota</taxon>
        <taxon>Diptera</taxon>
        <taxon>Nematocera</taxon>
        <taxon>Culicoidea</taxon>
        <taxon>Culicidae</taxon>
        <taxon>Anophelinae</taxon>
        <taxon>Anopheles</taxon>
    </lineage>
</organism>